<keyword evidence="4" id="KW-0255">Endonuclease</keyword>
<sequence length="176" mass="20210">MVWEFFFVGKKDGELRPCIDYWGLNKVTVKDHYPLPLTTSAFEALQLASIFTKLDLHNAYNLVRIREGDEWKTAFITLSGHYEYLVMPFGLMNAPSVLQWYINEALREALDRNVFVYFKNILIYSQMLPDAELPFVIEVDASEVGVGAVLPQPSGEDKKLHPCAYFSQRLSPAERN</sequence>
<evidence type="ECO:0000256" key="5">
    <source>
        <dbReference type="ARBA" id="ARBA00022801"/>
    </source>
</evidence>
<dbReference type="Gene3D" id="3.10.10.10">
    <property type="entry name" value="HIV Type 1 Reverse Transcriptase, subunit A, domain 1"/>
    <property type="match status" value="1"/>
</dbReference>
<evidence type="ECO:0000256" key="4">
    <source>
        <dbReference type="ARBA" id="ARBA00022759"/>
    </source>
</evidence>
<keyword evidence="5" id="KW-0378">Hydrolase</keyword>
<evidence type="ECO:0000259" key="8">
    <source>
        <dbReference type="Pfam" id="PF17917"/>
    </source>
</evidence>
<evidence type="ECO:0000313" key="9">
    <source>
        <dbReference type="EMBL" id="KAK1804836.1"/>
    </source>
</evidence>
<dbReference type="InterPro" id="IPR000477">
    <property type="entry name" value="RT_dom"/>
</dbReference>
<protein>
    <recommendedName>
        <fullName evidence="11">Reverse transcriptase domain-containing protein</fullName>
    </recommendedName>
</protein>
<dbReference type="SUPFAM" id="SSF56672">
    <property type="entry name" value="DNA/RNA polymerases"/>
    <property type="match status" value="1"/>
</dbReference>
<reference evidence="9" key="1">
    <citation type="submission" date="2023-03" db="EMBL/GenBank/DDBJ databases">
        <title>Electrophorus voltai genome.</title>
        <authorList>
            <person name="Bian C."/>
        </authorList>
    </citation>
    <scope>NUCLEOTIDE SEQUENCE</scope>
    <source>
        <strain evidence="9">CB-2022</strain>
        <tissue evidence="9">Muscle</tissue>
    </source>
</reference>
<dbReference type="InterPro" id="IPR043502">
    <property type="entry name" value="DNA/RNA_pol_sf"/>
</dbReference>
<keyword evidence="10" id="KW-1185">Reference proteome</keyword>
<dbReference type="PANTHER" id="PTHR24559:SF440">
    <property type="entry name" value="RIBONUCLEASE H"/>
    <property type="match status" value="1"/>
</dbReference>
<feature type="domain" description="Reverse transcriptase" evidence="7">
    <location>
        <begin position="9"/>
        <end position="127"/>
    </location>
</feature>
<keyword evidence="1" id="KW-0808">Transferase</keyword>
<dbReference type="AlphaFoldDB" id="A0AAD8ZU55"/>
<evidence type="ECO:0000256" key="3">
    <source>
        <dbReference type="ARBA" id="ARBA00022722"/>
    </source>
</evidence>
<organism evidence="9 10">
    <name type="scientific">Electrophorus voltai</name>
    <dbReference type="NCBI Taxonomy" id="2609070"/>
    <lineage>
        <taxon>Eukaryota</taxon>
        <taxon>Metazoa</taxon>
        <taxon>Chordata</taxon>
        <taxon>Craniata</taxon>
        <taxon>Vertebrata</taxon>
        <taxon>Euteleostomi</taxon>
        <taxon>Actinopterygii</taxon>
        <taxon>Neopterygii</taxon>
        <taxon>Teleostei</taxon>
        <taxon>Ostariophysi</taxon>
        <taxon>Gymnotiformes</taxon>
        <taxon>Gymnotoidei</taxon>
        <taxon>Gymnotidae</taxon>
        <taxon>Electrophorus</taxon>
    </lineage>
</organism>
<name>A0AAD8ZU55_9TELE</name>
<dbReference type="Proteomes" id="UP001239994">
    <property type="component" value="Unassembled WGS sequence"/>
</dbReference>
<dbReference type="CDD" id="cd01647">
    <property type="entry name" value="RT_LTR"/>
    <property type="match status" value="1"/>
</dbReference>
<proteinExistence type="predicted"/>
<dbReference type="InterPro" id="IPR041373">
    <property type="entry name" value="RT_RNaseH"/>
</dbReference>
<keyword evidence="2" id="KW-0548">Nucleotidyltransferase</keyword>
<evidence type="ECO:0008006" key="11">
    <source>
        <dbReference type="Google" id="ProtNLM"/>
    </source>
</evidence>
<evidence type="ECO:0000256" key="1">
    <source>
        <dbReference type="ARBA" id="ARBA00022679"/>
    </source>
</evidence>
<evidence type="ECO:0000256" key="6">
    <source>
        <dbReference type="ARBA" id="ARBA00022918"/>
    </source>
</evidence>
<keyword evidence="3" id="KW-0540">Nuclease</keyword>
<dbReference type="PANTHER" id="PTHR24559">
    <property type="entry name" value="TRANSPOSON TY3-I GAG-POL POLYPROTEIN"/>
    <property type="match status" value="1"/>
</dbReference>
<comment type="caution">
    <text evidence="9">The sequence shown here is derived from an EMBL/GenBank/DDBJ whole genome shotgun (WGS) entry which is preliminary data.</text>
</comment>
<dbReference type="Pfam" id="PF17917">
    <property type="entry name" value="RT_RNaseH"/>
    <property type="match status" value="1"/>
</dbReference>
<dbReference type="InterPro" id="IPR053134">
    <property type="entry name" value="RNA-dir_DNA_polymerase"/>
</dbReference>
<evidence type="ECO:0000259" key="7">
    <source>
        <dbReference type="Pfam" id="PF00078"/>
    </source>
</evidence>
<gene>
    <name evidence="9" type="ORF">P4O66_003676</name>
</gene>
<feature type="domain" description="Reverse transcriptase RNase H-like" evidence="8">
    <location>
        <begin position="130"/>
        <end position="176"/>
    </location>
</feature>
<dbReference type="Gene3D" id="3.10.20.370">
    <property type="match status" value="1"/>
</dbReference>
<keyword evidence="6" id="KW-0695">RNA-directed DNA polymerase</keyword>
<dbReference type="EMBL" id="JAROKS010000003">
    <property type="protein sequence ID" value="KAK1804836.1"/>
    <property type="molecule type" value="Genomic_DNA"/>
</dbReference>
<accession>A0AAD8ZU55</accession>
<evidence type="ECO:0000313" key="10">
    <source>
        <dbReference type="Proteomes" id="UP001239994"/>
    </source>
</evidence>
<evidence type="ECO:0000256" key="2">
    <source>
        <dbReference type="ARBA" id="ARBA00022695"/>
    </source>
</evidence>
<dbReference type="Pfam" id="PF00078">
    <property type="entry name" value="RVT_1"/>
    <property type="match status" value="1"/>
</dbReference>